<feature type="binding site" evidence="15">
    <location>
        <position position="152"/>
    </location>
    <ligand>
        <name>substrate</name>
    </ligand>
</feature>
<dbReference type="PANTHER" id="PTHR22939">
    <property type="entry name" value="SERINE PROTEASE FAMILY S1C HTRA-RELATED"/>
    <property type="match status" value="1"/>
</dbReference>
<name>A0A031JPQ4_9SPHN</name>
<dbReference type="PRINTS" id="PR00834">
    <property type="entry name" value="PROTEASES2C"/>
</dbReference>
<comment type="subcellular location">
    <subcellularLocation>
        <location evidence="2">Periplasm</location>
    </subcellularLocation>
</comment>
<dbReference type="SUPFAM" id="SSF50156">
    <property type="entry name" value="PDZ domain-like"/>
    <property type="match status" value="2"/>
</dbReference>
<dbReference type="InterPro" id="IPR001478">
    <property type="entry name" value="PDZ"/>
</dbReference>
<dbReference type="SUPFAM" id="SSF50494">
    <property type="entry name" value="Trypsin-like serine proteases"/>
    <property type="match status" value="1"/>
</dbReference>
<dbReference type="Gene3D" id="2.30.42.10">
    <property type="match status" value="2"/>
</dbReference>
<dbReference type="InterPro" id="IPR009003">
    <property type="entry name" value="Peptidase_S1_PA"/>
</dbReference>
<evidence type="ECO:0000256" key="6">
    <source>
        <dbReference type="ARBA" id="ARBA00022670"/>
    </source>
</evidence>
<evidence type="ECO:0000256" key="3">
    <source>
        <dbReference type="ARBA" id="ARBA00010541"/>
    </source>
</evidence>
<dbReference type="EMBL" id="JFYZ01000042">
    <property type="protein sequence ID" value="EZP74685.1"/>
    <property type="molecule type" value="Genomic_DNA"/>
</dbReference>
<proteinExistence type="inferred from homology"/>
<feature type="active site" description="Charge relay system" evidence="14">
    <location>
        <position position="152"/>
    </location>
</feature>
<dbReference type="PROSITE" id="PS50106">
    <property type="entry name" value="PDZ"/>
    <property type="match status" value="2"/>
</dbReference>
<evidence type="ECO:0000256" key="17">
    <source>
        <dbReference type="SAM" id="SignalP"/>
    </source>
</evidence>
<dbReference type="PATRIC" id="fig|158500.4.peg.4825"/>
<keyword evidence="9" id="KW-0574">Periplasm</keyword>
<evidence type="ECO:0000256" key="1">
    <source>
        <dbReference type="ARBA" id="ARBA00001772"/>
    </source>
</evidence>
<evidence type="ECO:0000256" key="13">
    <source>
        <dbReference type="ARBA" id="ARBA00032850"/>
    </source>
</evidence>
<dbReference type="Gene3D" id="2.40.10.120">
    <property type="match status" value="1"/>
</dbReference>
<comment type="catalytic activity">
    <reaction evidence="1">
        <text>Acts on substrates that are at least partially unfolded. The cleavage site P1 residue is normally between a pair of hydrophobic residues, such as Val-|-Val.</text>
        <dbReference type="EC" id="3.4.21.107"/>
    </reaction>
</comment>
<dbReference type="Pfam" id="PF13365">
    <property type="entry name" value="Trypsin_2"/>
    <property type="match status" value="1"/>
</dbReference>
<feature type="domain" description="PDZ" evidence="18">
    <location>
        <begin position="278"/>
        <end position="362"/>
    </location>
</feature>
<feature type="region of interest" description="Disordered" evidence="16">
    <location>
        <begin position="385"/>
        <end position="404"/>
    </location>
</feature>
<evidence type="ECO:0000259" key="18">
    <source>
        <dbReference type="PROSITE" id="PS50106"/>
    </source>
</evidence>
<evidence type="ECO:0000313" key="20">
    <source>
        <dbReference type="Proteomes" id="UP000024329"/>
    </source>
</evidence>
<feature type="binding site" evidence="15">
    <location>
        <begin position="225"/>
        <end position="227"/>
    </location>
    <ligand>
        <name>substrate</name>
    </ligand>
</feature>
<evidence type="ECO:0000256" key="7">
    <source>
        <dbReference type="ARBA" id="ARBA00022729"/>
    </source>
</evidence>
<feature type="binding site" evidence="15">
    <location>
        <position position="117"/>
    </location>
    <ligand>
        <name>substrate</name>
    </ligand>
</feature>
<evidence type="ECO:0000256" key="16">
    <source>
        <dbReference type="SAM" id="MobiDB-lite"/>
    </source>
</evidence>
<keyword evidence="11" id="KW-0720">Serine protease</keyword>
<dbReference type="CDD" id="cd10839">
    <property type="entry name" value="cpPDZ1_DegP-like"/>
    <property type="match status" value="1"/>
</dbReference>
<dbReference type="InterPro" id="IPR011782">
    <property type="entry name" value="Pept_S1C_Do"/>
</dbReference>
<dbReference type="SMART" id="SM00228">
    <property type="entry name" value="PDZ"/>
    <property type="match status" value="2"/>
</dbReference>
<dbReference type="InterPro" id="IPR001940">
    <property type="entry name" value="Peptidase_S1C"/>
</dbReference>
<protein>
    <recommendedName>
        <fullName evidence="5">Probable periplasmic serine endoprotease DegP-like</fullName>
        <ecNumber evidence="4">3.4.21.107</ecNumber>
    </recommendedName>
    <alternativeName>
        <fullName evidence="13">Protease Do</fullName>
    </alternativeName>
</protein>
<gene>
    <name evidence="19" type="ORF">BV97_04750</name>
</gene>
<evidence type="ECO:0000256" key="10">
    <source>
        <dbReference type="ARBA" id="ARBA00022801"/>
    </source>
</evidence>
<dbReference type="EC" id="3.4.21.107" evidence="4"/>
<comment type="caution">
    <text evidence="19">The sequence shown here is derived from an EMBL/GenBank/DDBJ whole genome shotgun (WGS) entry which is preliminary data.</text>
</comment>
<keyword evidence="7 17" id="KW-0732">Signal</keyword>
<feature type="signal peptide" evidence="17">
    <location>
        <begin position="1"/>
        <end position="30"/>
    </location>
</feature>
<dbReference type="InterPro" id="IPR036034">
    <property type="entry name" value="PDZ_sf"/>
</dbReference>
<dbReference type="NCBIfam" id="TIGR02037">
    <property type="entry name" value="degP_htrA_DO"/>
    <property type="match status" value="1"/>
</dbReference>
<accession>A0A031JPQ4</accession>
<dbReference type="RefSeq" id="WP_081799192.1">
    <property type="nucleotide sequence ID" value="NZ_JFYZ01000042.1"/>
</dbReference>
<feature type="compositionally biased region" description="Basic and acidic residues" evidence="16">
    <location>
        <begin position="385"/>
        <end position="402"/>
    </location>
</feature>
<organism evidence="19 20">
    <name type="scientific">Novosphingobium resinovorum</name>
    <dbReference type="NCBI Taxonomy" id="158500"/>
    <lineage>
        <taxon>Bacteria</taxon>
        <taxon>Pseudomonadati</taxon>
        <taxon>Pseudomonadota</taxon>
        <taxon>Alphaproteobacteria</taxon>
        <taxon>Sphingomonadales</taxon>
        <taxon>Sphingomonadaceae</taxon>
        <taxon>Novosphingobium</taxon>
    </lineage>
</organism>
<dbReference type="Pfam" id="PF13180">
    <property type="entry name" value="PDZ_2"/>
    <property type="match status" value="2"/>
</dbReference>
<dbReference type="GO" id="GO:0016491">
    <property type="term" value="F:oxidoreductase activity"/>
    <property type="evidence" value="ECO:0007669"/>
    <property type="project" value="UniProtKB-KW"/>
</dbReference>
<keyword evidence="6 19" id="KW-0645">Protease</keyword>
<dbReference type="GO" id="GO:0006508">
    <property type="term" value="P:proteolysis"/>
    <property type="evidence" value="ECO:0007669"/>
    <property type="project" value="UniProtKB-KW"/>
</dbReference>
<dbReference type="GO" id="GO:0004252">
    <property type="term" value="F:serine-type endopeptidase activity"/>
    <property type="evidence" value="ECO:0007669"/>
    <property type="project" value="InterPro"/>
</dbReference>
<evidence type="ECO:0000256" key="2">
    <source>
        <dbReference type="ARBA" id="ARBA00004418"/>
    </source>
</evidence>
<evidence type="ECO:0000256" key="4">
    <source>
        <dbReference type="ARBA" id="ARBA00013035"/>
    </source>
</evidence>
<evidence type="ECO:0000256" key="12">
    <source>
        <dbReference type="ARBA" id="ARBA00023016"/>
    </source>
</evidence>
<evidence type="ECO:0000256" key="8">
    <source>
        <dbReference type="ARBA" id="ARBA00022737"/>
    </source>
</evidence>
<dbReference type="PANTHER" id="PTHR22939:SF130">
    <property type="entry name" value="PERIPLASMIC SERINE ENDOPROTEASE DEGP-LIKE-RELATED"/>
    <property type="match status" value="1"/>
</dbReference>
<comment type="similarity">
    <text evidence="3">Belongs to the peptidase S1C family.</text>
</comment>
<evidence type="ECO:0000256" key="11">
    <source>
        <dbReference type="ARBA" id="ARBA00022825"/>
    </source>
</evidence>
<keyword evidence="10" id="KW-0378">Hydrolase</keyword>
<dbReference type="Proteomes" id="UP000024329">
    <property type="component" value="Unassembled WGS sequence"/>
</dbReference>
<evidence type="ECO:0000313" key="19">
    <source>
        <dbReference type="EMBL" id="EZP74685.1"/>
    </source>
</evidence>
<keyword evidence="8" id="KW-0677">Repeat</keyword>
<feature type="chain" id="PRO_5039097524" description="Probable periplasmic serine endoprotease DegP-like" evidence="17">
    <location>
        <begin position="31"/>
        <end position="501"/>
    </location>
</feature>
<keyword evidence="12" id="KW-0346">Stress response</keyword>
<dbReference type="eggNOG" id="COG0265">
    <property type="taxonomic scope" value="Bacteria"/>
</dbReference>
<evidence type="ECO:0000256" key="15">
    <source>
        <dbReference type="PIRSR" id="PIRSR611782-2"/>
    </source>
</evidence>
<dbReference type="AlphaFoldDB" id="A0A031JPQ4"/>
<keyword evidence="19" id="KW-0560">Oxidoreductase</keyword>
<sequence>MRNPDRIFASLLTTAAAFGLVIGQPSSAAAQSPPAVSPVMPRPGAPQSFADLTERLAPAVVNISTRQRVQMPSSSPFAGTPFERFFGGPTGPRTREAQSLGSGFILSADGYIVTNNHVITADGQGKVETITVTLHNGEEYPATLVGSDPASDLAVLKITSRKQLPFVTFGDSTRVRVGDWVLAIGNPFGLGGTVTAGIVSAVYRNTGTGRAYDRYLQTDASINRGNSGGPMFDSSGRVIGINNAIFSPTGGNVGIGFAIPAEIAAPIVEKLKAGKAIERGYLGVTIQPMTEDLASSLGVPRDRGEFVQSVEPGGPAAQAGIRAGDVILRVDGKEVTPSQSLSYLVASVEPGRKVAVELMRGNQRMTVIATPVLRPSEDKLARQGFGRDDRRFDDFDKDRASPSEKTLGLAVEPLTPSIARQLGASDVSQGLVISSVEGNSDAARKGLSRGDIILSANNRPVASAADLEAAIRQARTAGRSAILLRVKGRGEAPAYVPVRLR</sequence>
<feature type="active site" description="Charge relay system" evidence="14">
    <location>
        <position position="227"/>
    </location>
</feature>
<evidence type="ECO:0000256" key="14">
    <source>
        <dbReference type="PIRSR" id="PIRSR611782-1"/>
    </source>
</evidence>
<feature type="domain" description="PDZ" evidence="18">
    <location>
        <begin position="394"/>
        <end position="489"/>
    </location>
</feature>
<reference evidence="19 20" key="1">
    <citation type="submission" date="2014-03" db="EMBL/GenBank/DDBJ databases">
        <title>Whole genome sequence of Novosphingobium resinovorum KF1.</title>
        <authorList>
            <person name="Gan H.M."/>
            <person name="Gan H.Y."/>
            <person name="Chew T.H."/>
            <person name="Savka M.A."/>
        </authorList>
    </citation>
    <scope>NUCLEOTIDE SEQUENCE [LARGE SCALE GENOMIC DNA]</scope>
    <source>
        <strain evidence="19 20">KF1</strain>
    </source>
</reference>
<evidence type="ECO:0000256" key="5">
    <source>
        <dbReference type="ARBA" id="ARBA00013958"/>
    </source>
</evidence>
<evidence type="ECO:0000256" key="9">
    <source>
        <dbReference type="ARBA" id="ARBA00022764"/>
    </source>
</evidence>
<feature type="active site" description="Charge relay system" evidence="14">
    <location>
        <position position="117"/>
    </location>
</feature>